<evidence type="ECO:0000256" key="2">
    <source>
        <dbReference type="ARBA" id="ARBA00005851"/>
    </source>
</evidence>
<keyword evidence="7" id="KW-0456">Lyase</keyword>
<organism evidence="10 11">
    <name type="scientific">Astatotilapia calliptera</name>
    <name type="common">Eastern happy</name>
    <name type="synonym">Chromis callipterus</name>
    <dbReference type="NCBI Taxonomy" id="8154"/>
    <lineage>
        <taxon>Eukaryota</taxon>
        <taxon>Metazoa</taxon>
        <taxon>Chordata</taxon>
        <taxon>Craniata</taxon>
        <taxon>Vertebrata</taxon>
        <taxon>Euteleostomi</taxon>
        <taxon>Actinopterygii</taxon>
        <taxon>Neopterygii</taxon>
        <taxon>Teleostei</taxon>
        <taxon>Neoteleostei</taxon>
        <taxon>Acanthomorphata</taxon>
        <taxon>Ovalentaria</taxon>
        <taxon>Cichlomorphae</taxon>
        <taxon>Cichliformes</taxon>
        <taxon>Cichlidae</taxon>
        <taxon>African cichlids</taxon>
        <taxon>Pseudocrenilabrinae</taxon>
        <taxon>Haplochromini</taxon>
        <taxon>Astatotilapia</taxon>
    </lineage>
</organism>
<dbReference type="InterPro" id="IPR001398">
    <property type="entry name" value="Macrophage_inhib_fac"/>
</dbReference>
<dbReference type="PANTHER" id="PTHR11954">
    <property type="entry name" value="D-DOPACHROME DECARBOXYLASE"/>
    <property type="match status" value="1"/>
</dbReference>
<comment type="similarity">
    <text evidence="2">Belongs to the MIF family.</text>
</comment>
<keyword evidence="6" id="KW-0470">Melanin biosynthesis</keyword>
<dbReference type="SUPFAM" id="SSF55331">
    <property type="entry name" value="Tautomerase/MIF"/>
    <property type="match status" value="1"/>
</dbReference>
<dbReference type="GO" id="GO:0005615">
    <property type="term" value="C:extracellular space"/>
    <property type="evidence" value="ECO:0007669"/>
    <property type="project" value="TreeGrafter"/>
</dbReference>
<comment type="subcellular location">
    <subcellularLocation>
        <location evidence="1">Cytoplasm</location>
    </subcellularLocation>
</comment>
<evidence type="ECO:0000256" key="9">
    <source>
        <dbReference type="ARBA" id="ARBA00038884"/>
    </source>
</evidence>
<dbReference type="Ensembl" id="ENSACLT00000051125.1">
    <property type="protein sequence ID" value="ENSACLP00000058573.1"/>
    <property type="gene ID" value="ENSACLG00000036679.1"/>
</dbReference>
<dbReference type="EC" id="4.1.1.84" evidence="9"/>
<evidence type="ECO:0000256" key="1">
    <source>
        <dbReference type="ARBA" id="ARBA00004496"/>
    </source>
</evidence>
<sequence length="161" mass="17112">MFTSGFASSYDTSVSASHGHVRASSSNMPFIELQSNLPAGQFSEAFLKRLCSSTAAALGKPEDRGHRGVTGAPVLPSVERMNVVVTPGLPMLMAGSTSPCVILSVSAIGVTDTAEKNKEHSAKIFEFLTKELDLSQDRIVIVFNALEPHQVGKKGTVMSFL</sequence>
<dbReference type="GO" id="GO:0050178">
    <property type="term" value="F:phenylpyruvate tautomerase activity"/>
    <property type="evidence" value="ECO:0007669"/>
    <property type="project" value="TreeGrafter"/>
</dbReference>
<comment type="function">
    <text evidence="8">Tautomerization of D-dopachrome with decarboxylation to give 5,6-dihydroxyindole (DHI).</text>
</comment>
<dbReference type="PANTHER" id="PTHR11954:SF22">
    <property type="entry name" value="D-DOPACHROME DECARBOXYLASE"/>
    <property type="match status" value="1"/>
</dbReference>
<evidence type="ECO:0000256" key="4">
    <source>
        <dbReference type="ARBA" id="ARBA00022490"/>
    </source>
</evidence>
<dbReference type="GO" id="GO:0042438">
    <property type="term" value="P:melanin biosynthetic process"/>
    <property type="evidence" value="ECO:0007669"/>
    <property type="project" value="UniProtKB-KW"/>
</dbReference>
<accession>A0AAX7TN31</accession>
<evidence type="ECO:0000256" key="8">
    <source>
        <dbReference type="ARBA" id="ARBA00037460"/>
    </source>
</evidence>
<dbReference type="AlphaFoldDB" id="A0AAX7TN31"/>
<keyword evidence="4" id="KW-0963">Cytoplasm</keyword>
<evidence type="ECO:0000256" key="7">
    <source>
        <dbReference type="ARBA" id="ARBA00023239"/>
    </source>
</evidence>
<proteinExistence type="inferred from homology"/>
<dbReference type="GO" id="GO:0005737">
    <property type="term" value="C:cytoplasm"/>
    <property type="evidence" value="ECO:0007669"/>
    <property type="project" value="UniProtKB-SubCell"/>
</dbReference>
<dbReference type="Pfam" id="PF01187">
    <property type="entry name" value="MIF"/>
    <property type="match status" value="2"/>
</dbReference>
<name>A0AAX7TN31_ASTCA</name>
<reference evidence="10" key="4">
    <citation type="submission" date="2025-09" db="UniProtKB">
        <authorList>
            <consortium name="Ensembl"/>
        </authorList>
    </citation>
    <scope>IDENTIFICATION</scope>
</reference>
<evidence type="ECO:0000256" key="6">
    <source>
        <dbReference type="ARBA" id="ARBA00023101"/>
    </source>
</evidence>
<reference evidence="10 11" key="1">
    <citation type="submission" date="2018-05" db="EMBL/GenBank/DDBJ databases">
        <authorList>
            <person name="Datahose"/>
        </authorList>
    </citation>
    <scope>NUCLEOTIDE SEQUENCE</scope>
</reference>
<keyword evidence="11" id="KW-1185">Reference proteome</keyword>
<evidence type="ECO:0000256" key="5">
    <source>
        <dbReference type="ARBA" id="ARBA00022990"/>
    </source>
</evidence>
<reference evidence="11" key="2">
    <citation type="submission" date="2023-03" db="EMBL/GenBank/DDBJ databases">
        <authorList>
            <consortium name="Wellcome Sanger Institute Data Sharing"/>
        </authorList>
    </citation>
    <scope>NUCLEOTIDE SEQUENCE [LARGE SCALE GENOMIC DNA]</scope>
</reference>
<evidence type="ECO:0000313" key="11">
    <source>
        <dbReference type="Proteomes" id="UP000265100"/>
    </source>
</evidence>
<comment type="subunit">
    <text evidence="3">Homotrimer.</text>
</comment>
<reference evidence="10" key="3">
    <citation type="submission" date="2025-08" db="UniProtKB">
        <authorList>
            <consortium name="Ensembl"/>
        </authorList>
    </citation>
    <scope>IDENTIFICATION</scope>
</reference>
<evidence type="ECO:0000256" key="3">
    <source>
        <dbReference type="ARBA" id="ARBA00011233"/>
    </source>
</evidence>
<dbReference type="InterPro" id="IPR014347">
    <property type="entry name" value="Tautomerase/MIF_sf"/>
</dbReference>
<dbReference type="GeneTree" id="ENSGT00940000166931"/>
<dbReference type="GO" id="GO:0033981">
    <property type="term" value="F:D-dopachrome decarboxylase activity"/>
    <property type="evidence" value="ECO:0007669"/>
    <property type="project" value="UniProtKB-EC"/>
</dbReference>
<keyword evidence="5" id="KW-0007">Acetylation</keyword>
<evidence type="ECO:0000313" key="10">
    <source>
        <dbReference type="Ensembl" id="ENSACLP00000058573.1"/>
    </source>
</evidence>
<protein>
    <recommendedName>
        <fullName evidence="9">D-dopachrome decarboxylase</fullName>
        <ecNumber evidence="9">4.1.1.84</ecNumber>
    </recommendedName>
</protein>
<dbReference type="Gene3D" id="3.30.429.10">
    <property type="entry name" value="Macrophage Migration Inhibitory Factor"/>
    <property type="match status" value="1"/>
</dbReference>
<dbReference type="Proteomes" id="UP000265100">
    <property type="component" value="Chromosome 6"/>
</dbReference>